<dbReference type="AlphaFoldDB" id="A0A7J7D5H5"/>
<organism evidence="2 3">
    <name type="scientific">Tripterygium wilfordii</name>
    <name type="common">Thunder God vine</name>
    <dbReference type="NCBI Taxonomy" id="458696"/>
    <lineage>
        <taxon>Eukaryota</taxon>
        <taxon>Viridiplantae</taxon>
        <taxon>Streptophyta</taxon>
        <taxon>Embryophyta</taxon>
        <taxon>Tracheophyta</taxon>
        <taxon>Spermatophyta</taxon>
        <taxon>Magnoliopsida</taxon>
        <taxon>eudicotyledons</taxon>
        <taxon>Gunneridae</taxon>
        <taxon>Pentapetalae</taxon>
        <taxon>rosids</taxon>
        <taxon>fabids</taxon>
        <taxon>Celastrales</taxon>
        <taxon>Celastraceae</taxon>
        <taxon>Tripterygium</taxon>
    </lineage>
</organism>
<dbReference type="PANTHER" id="PTHR37194:SF2">
    <property type="entry name" value="T2E6.7-RELATED"/>
    <property type="match status" value="1"/>
</dbReference>
<proteinExistence type="predicted"/>
<dbReference type="PANTHER" id="PTHR37194">
    <property type="entry name" value="T2E6.7-RELATED"/>
    <property type="match status" value="1"/>
</dbReference>
<name>A0A7J7D5H5_TRIWF</name>
<accession>A0A7J7D5H5</accession>
<sequence>METPSWTRVKAMLRLGSETYSVNASKGTLSEQLLLMKEESMSIPSDVPPLKAPLKRMRKSSRSLVSNQRKRNLLYLHLKPQSYTGEADSYTRTIYNTYLCRSKKPSAQLISMNTPDASLSSLPTKADLI</sequence>
<protein>
    <submittedName>
        <fullName evidence="2">Uncharacterized protein</fullName>
    </submittedName>
</protein>
<evidence type="ECO:0000313" key="3">
    <source>
        <dbReference type="Proteomes" id="UP000593562"/>
    </source>
</evidence>
<dbReference type="InParanoid" id="A0A7J7D5H5"/>
<keyword evidence="3" id="KW-1185">Reference proteome</keyword>
<reference evidence="2 3" key="1">
    <citation type="journal article" date="2020" name="Nat. Commun.">
        <title>Genome of Tripterygium wilfordii and identification of cytochrome P450 involved in triptolide biosynthesis.</title>
        <authorList>
            <person name="Tu L."/>
            <person name="Su P."/>
            <person name="Zhang Z."/>
            <person name="Gao L."/>
            <person name="Wang J."/>
            <person name="Hu T."/>
            <person name="Zhou J."/>
            <person name="Zhang Y."/>
            <person name="Zhao Y."/>
            <person name="Liu Y."/>
            <person name="Song Y."/>
            <person name="Tong Y."/>
            <person name="Lu Y."/>
            <person name="Yang J."/>
            <person name="Xu C."/>
            <person name="Jia M."/>
            <person name="Peters R.J."/>
            <person name="Huang L."/>
            <person name="Gao W."/>
        </authorList>
    </citation>
    <scope>NUCLEOTIDE SEQUENCE [LARGE SCALE GENOMIC DNA]</scope>
    <source>
        <strain evidence="3">cv. XIE 37</strain>
        <tissue evidence="2">Leaf</tissue>
    </source>
</reference>
<comment type="caution">
    <text evidence="2">The sequence shown here is derived from an EMBL/GenBank/DDBJ whole genome shotgun (WGS) entry which is preliminary data.</text>
</comment>
<dbReference type="EMBL" id="JAAARO010000010">
    <property type="protein sequence ID" value="KAF5741529.1"/>
    <property type="molecule type" value="Genomic_DNA"/>
</dbReference>
<dbReference type="Proteomes" id="UP000593562">
    <property type="component" value="Unassembled WGS sequence"/>
</dbReference>
<evidence type="ECO:0000313" key="2">
    <source>
        <dbReference type="EMBL" id="KAF5741529.1"/>
    </source>
</evidence>
<evidence type="ECO:0000256" key="1">
    <source>
        <dbReference type="SAM" id="MobiDB-lite"/>
    </source>
</evidence>
<gene>
    <name evidence="2" type="ORF">HS088_TW10G00529</name>
</gene>
<feature type="region of interest" description="Disordered" evidence="1">
    <location>
        <begin position="43"/>
        <end position="66"/>
    </location>
</feature>